<sequence>MDTDRLTKLALNYLVLFVLVFLVLAAVRAIVGDVGFWVEMAIVVVVAFAYRPVVTRLGVAPSGWE</sequence>
<gene>
    <name evidence="2" type="ORF">EGH23_02910</name>
</gene>
<reference evidence="2 3" key="1">
    <citation type="submission" date="2021-06" db="EMBL/GenBank/DDBJ databases">
        <title>Halomicroarcula sp. a new haloarchaeum isolated from saline soil.</title>
        <authorList>
            <person name="Duran-Viseras A."/>
            <person name="Sanchez-Porro C."/>
            <person name="Ventosa A."/>
        </authorList>
    </citation>
    <scope>NUCLEOTIDE SEQUENCE [LARGE SCALE GENOMIC DNA]</scope>
    <source>
        <strain evidence="2 3">F27</strain>
    </source>
</reference>
<organism evidence="2 3">
    <name type="scientific">Haloarcula nitratireducens</name>
    <dbReference type="NCBI Taxonomy" id="2487749"/>
    <lineage>
        <taxon>Archaea</taxon>
        <taxon>Methanobacteriati</taxon>
        <taxon>Methanobacteriota</taxon>
        <taxon>Stenosarchaea group</taxon>
        <taxon>Halobacteria</taxon>
        <taxon>Halobacteriales</taxon>
        <taxon>Haloarculaceae</taxon>
        <taxon>Haloarcula</taxon>
    </lineage>
</organism>
<keyword evidence="3" id="KW-1185">Reference proteome</keyword>
<keyword evidence="1" id="KW-0472">Membrane</keyword>
<dbReference type="RefSeq" id="WP_220578526.1">
    <property type="nucleotide sequence ID" value="NZ_RKLT01000001.1"/>
</dbReference>
<keyword evidence="1" id="KW-0812">Transmembrane</keyword>
<dbReference type="Proteomes" id="UP001430455">
    <property type="component" value="Unassembled WGS sequence"/>
</dbReference>
<protein>
    <submittedName>
        <fullName evidence="2">Uncharacterized protein</fullName>
    </submittedName>
</protein>
<dbReference type="AlphaFoldDB" id="A0AAW4P968"/>
<evidence type="ECO:0000313" key="2">
    <source>
        <dbReference type="EMBL" id="MBX0293832.1"/>
    </source>
</evidence>
<accession>A0AAW4P968</accession>
<proteinExistence type="predicted"/>
<evidence type="ECO:0000256" key="1">
    <source>
        <dbReference type="SAM" id="Phobius"/>
    </source>
</evidence>
<comment type="caution">
    <text evidence="2">The sequence shown here is derived from an EMBL/GenBank/DDBJ whole genome shotgun (WGS) entry which is preliminary data.</text>
</comment>
<feature type="transmembrane region" description="Helical" evidence="1">
    <location>
        <begin position="36"/>
        <end position="54"/>
    </location>
</feature>
<feature type="transmembrane region" description="Helical" evidence="1">
    <location>
        <begin position="12"/>
        <end position="30"/>
    </location>
</feature>
<dbReference type="EMBL" id="RKLT01000001">
    <property type="protein sequence ID" value="MBX0293832.1"/>
    <property type="molecule type" value="Genomic_DNA"/>
</dbReference>
<name>A0AAW4P968_9EURY</name>
<keyword evidence="1" id="KW-1133">Transmembrane helix</keyword>
<evidence type="ECO:0000313" key="3">
    <source>
        <dbReference type="Proteomes" id="UP001430455"/>
    </source>
</evidence>